<sequence length="909" mass="101162">MLSHLKREGMRPICVTSLPWLVICFLCSLCIAQDPVASPVQRESSQTRVDEIGRILQVEVGGGGRFLILRLENRLAIFDILPGKIVSHVPLSSGKPVIAAGKSILVVIDPATKQIQRWSLPEARKLSETTLNVEMQVGQAAIGAASDGPLLLVPEPCQWPLEEIRLLNLQTLIPMDEEIELLGRVFHAPDEGRPGFVTASDDGTTYYVGPTGFLLRVEPNRVVGRFCTEIDWTNPMQPGRLGRTLFGWGVPLNQSDTKTLPEVIDQARTRGIENQITIHDHDGPFYLSLRPVEDGSDLEMLYFATGELEPLGKVPGVALETGAGHLPVTQRVHLLSQTGVIVTVNDRVGRIVVHRMSPDDVLPSNDPRRLALRPPSSLIANAEQAFAHQLQLVGQNSETKFEILGGPDGLTVDQNGVLRWLPPELGKDMAIDVNLRASQGKNQMVHPLVITVRSLRGRSGDVQDGARYDRRGTGAKWLVDSPSKDWLTETGNGEPMEEPIKLRVGTKPSLIRPAAEGRALLFRQPGKISILCTRTGEVMAQLPAPHTGTHFAAGLDCVVVHDPIEQSLTRWRLSDLTISHQVKVPFAGEARLMLLGASSDGPLLVEARGAHAIHRFDSQTLESLAMLPIRYLNQRPHFRPPPDTVRAISENGSTLLAARFNECVSVVPSDAQYSAYIHRQSGSQFARVSADGQQIYSDFDAFDRYWRPQPFKASSGVLFPTVSGPFFCRFRAEQYQVGSSFRPKHGYRLNAEFFHRHFSEPLATLNNLPLAEPQKHLQHVNLRDEQLWIVPSVNRLVRFDSQTIEFVLRHWDVQAALKRLPTLQPIIVSSPSVWIRRGSSWSYQLESLTKGKISYRIPVKPDGMELHEDGKLTWNVPTDLTEHNHRVVIVATNEYGKEENHAFDLFVLR</sequence>
<protein>
    <submittedName>
        <fullName evidence="1">Uncharacterized protein</fullName>
    </submittedName>
</protein>
<organism evidence="1 2">
    <name type="scientific">Aporhodopirellula rubra</name>
    <dbReference type="NCBI Taxonomy" id="980271"/>
    <lineage>
        <taxon>Bacteria</taxon>
        <taxon>Pseudomonadati</taxon>
        <taxon>Planctomycetota</taxon>
        <taxon>Planctomycetia</taxon>
        <taxon>Pirellulales</taxon>
        <taxon>Pirellulaceae</taxon>
        <taxon>Aporhodopirellula</taxon>
    </lineage>
</organism>
<evidence type="ECO:0000313" key="2">
    <source>
        <dbReference type="Proteomes" id="UP000536179"/>
    </source>
</evidence>
<dbReference type="AlphaFoldDB" id="A0A7W5E5I2"/>
<comment type="caution">
    <text evidence="1">The sequence shown here is derived from an EMBL/GenBank/DDBJ whole genome shotgun (WGS) entry which is preliminary data.</text>
</comment>
<keyword evidence="2" id="KW-1185">Reference proteome</keyword>
<gene>
    <name evidence="1" type="ORF">FHS27_006360</name>
</gene>
<name>A0A7W5E5I2_9BACT</name>
<evidence type="ECO:0000313" key="1">
    <source>
        <dbReference type="EMBL" id="MBB3210513.1"/>
    </source>
</evidence>
<dbReference type="InterPro" id="IPR011044">
    <property type="entry name" value="Quino_amine_DH_bsu"/>
</dbReference>
<proteinExistence type="predicted"/>
<dbReference type="EMBL" id="JACHXU010000040">
    <property type="protein sequence ID" value="MBB3210513.1"/>
    <property type="molecule type" value="Genomic_DNA"/>
</dbReference>
<accession>A0A7W5E5I2</accession>
<reference evidence="1 2" key="1">
    <citation type="submission" date="2020-08" db="EMBL/GenBank/DDBJ databases">
        <title>Genomic Encyclopedia of Type Strains, Phase III (KMG-III): the genomes of soil and plant-associated and newly described type strains.</title>
        <authorList>
            <person name="Whitman W."/>
        </authorList>
    </citation>
    <scope>NUCLEOTIDE SEQUENCE [LARGE SCALE GENOMIC DNA]</scope>
    <source>
        <strain evidence="1 2">CECT 8075</strain>
    </source>
</reference>
<dbReference type="SUPFAM" id="SSF50969">
    <property type="entry name" value="YVTN repeat-like/Quinoprotein amine dehydrogenase"/>
    <property type="match status" value="1"/>
</dbReference>
<dbReference type="Proteomes" id="UP000536179">
    <property type="component" value="Unassembled WGS sequence"/>
</dbReference>
<dbReference type="RefSeq" id="WP_184309883.1">
    <property type="nucleotide sequence ID" value="NZ_JACHXU010000040.1"/>
</dbReference>